<keyword evidence="3" id="KW-1185">Reference proteome</keyword>
<dbReference type="PANTHER" id="PTHR13016:SF0">
    <property type="entry name" value="AMME SYNDROME CANDIDATE GENE 1 PROTEIN"/>
    <property type="match status" value="1"/>
</dbReference>
<evidence type="ECO:0000313" key="3">
    <source>
        <dbReference type="Proteomes" id="UP000219215"/>
    </source>
</evidence>
<dbReference type="InterPro" id="IPR027623">
    <property type="entry name" value="AmmeMemoSam_A"/>
</dbReference>
<dbReference type="InterPro" id="IPR002733">
    <property type="entry name" value="AMMECR1_domain"/>
</dbReference>
<proteinExistence type="predicted"/>
<gene>
    <name evidence="2" type="ORF">DPRO_2479</name>
</gene>
<dbReference type="AlphaFoldDB" id="A0A2C8FAB3"/>
<dbReference type="PROSITE" id="PS51112">
    <property type="entry name" value="AMMECR1"/>
    <property type="match status" value="1"/>
</dbReference>
<dbReference type="InterPro" id="IPR023473">
    <property type="entry name" value="AMMECR1"/>
</dbReference>
<dbReference type="NCBIfam" id="TIGR00296">
    <property type="entry name" value="TIGR00296 family protein"/>
    <property type="match status" value="1"/>
</dbReference>
<dbReference type="NCBIfam" id="TIGR04335">
    <property type="entry name" value="AmmeMemoSam_A"/>
    <property type="match status" value="1"/>
</dbReference>
<organism evidence="2 3">
    <name type="scientific">Pseudodesulfovibrio profundus</name>
    <dbReference type="NCBI Taxonomy" id="57320"/>
    <lineage>
        <taxon>Bacteria</taxon>
        <taxon>Pseudomonadati</taxon>
        <taxon>Thermodesulfobacteriota</taxon>
        <taxon>Desulfovibrionia</taxon>
        <taxon>Desulfovibrionales</taxon>
        <taxon>Desulfovibrionaceae</taxon>
    </lineage>
</organism>
<dbReference type="KEGG" id="pprf:DPRO_2479"/>
<dbReference type="PANTHER" id="PTHR13016">
    <property type="entry name" value="AMMECR1 HOMOLOG"/>
    <property type="match status" value="1"/>
</dbReference>
<sequence>MSDFVFSLTQEEKDYLKKLVTQSVAFGINPSDGPFGPPEPPTDKLREQLGAFVTLKMGGNLRGCIGNVQGSGELFRTVWDMAQQAAFHDPRFPAVNEHDVDALEYEISILSPIDVCPDPEKVEVGRHGLIMSRDGRSGLLLPQVPVEWGWDRETFLSQTCLKAGLDPDAWKEPGTTILWFEAVVF</sequence>
<reference evidence="3" key="1">
    <citation type="submission" date="2017-09" db="EMBL/GenBank/DDBJ databases">
        <authorList>
            <person name="Regsiter A."/>
            <person name="William W."/>
        </authorList>
    </citation>
    <scope>NUCLEOTIDE SEQUENCE [LARGE SCALE GENOMIC DNA]</scope>
    <source>
        <strain evidence="3">500-1</strain>
    </source>
</reference>
<dbReference type="EMBL" id="LT907975">
    <property type="protein sequence ID" value="SOB59387.1"/>
    <property type="molecule type" value="Genomic_DNA"/>
</dbReference>
<dbReference type="OrthoDB" id="9782820at2"/>
<dbReference type="InterPro" id="IPR027485">
    <property type="entry name" value="AMMECR1_N"/>
</dbReference>
<dbReference type="Gene3D" id="3.30.700.20">
    <property type="entry name" value="Hypothetical protein ph0010, domain 1"/>
    <property type="match status" value="1"/>
</dbReference>
<protein>
    <recommendedName>
        <fullName evidence="1">AMMECR1 domain-containing protein</fullName>
    </recommendedName>
</protein>
<dbReference type="Pfam" id="PF01871">
    <property type="entry name" value="AMMECR1"/>
    <property type="match status" value="1"/>
</dbReference>
<dbReference type="Gene3D" id="3.30.1490.150">
    <property type="entry name" value="Hypothetical protein ph0010, domain 2"/>
    <property type="match status" value="1"/>
</dbReference>
<evidence type="ECO:0000259" key="1">
    <source>
        <dbReference type="PROSITE" id="PS51112"/>
    </source>
</evidence>
<feature type="domain" description="AMMECR1" evidence="1">
    <location>
        <begin position="7"/>
        <end position="185"/>
    </location>
</feature>
<name>A0A2C8FAB3_9BACT</name>
<dbReference type="RefSeq" id="WP_097012264.1">
    <property type="nucleotide sequence ID" value="NZ_LT907975.1"/>
</dbReference>
<dbReference type="Proteomes" id="UP000219215">
    <property type="component" value="Chromosome DPRO"/>
</dbReference>
<accession>A0A2C8FAB3</accession>
<evidence type="ECO:0000313" key="2">
    <source>
        <dbReference type="EMBL" id="SOB59387.1"/>
    </source>
</evidence>
<dbReference type="InterPro" id="IPR036071">
    <property type="entry name" value="AMMECR1_dom_sf"/>
</dbReference>
<dbReference type="SUPFAM" id="SSF143447">
    <property type="entry name" value="AMMECR1-like"/>
    <property type="match status" value="1"/>
</dbReference>